<gene>
    <name evidence="2" type="ORF">KP509_08G004200</name>
</gene>
<dbReference type="OMA" id="HANFPHE"/>
<dbReference type="Proteomes" id="UP000825935">
    <property type="component" value="Chromosome 8"/>
</dbReference>
<evidence type="ECO:0000313" key="2">
    <source>
        <dbReference type="EMBL" id="KAH7430568.1"/>
    </source>
</evidence>
<evidence type="ECO:0008006" key="4">
    <source>
        <dbReference type="Google" id="ProtNLM"/>
    </source>
</evidence>
<feature type="region of interest" description="Disordered" evidence="1">
    <location>
        <begin position="561"/>
        <end position="582"/>
    </location>
</feature>
<keyword evidence="3" id="KW-1185">Reference proteome</keyword>
<dbReference type="Pfam" id="PF06101">
    <property type="entry name" value="Vps62"/>
    <property type="match status" value="1"/>
</dbReference>
<name>A0A8T2U7B3_CERRI</name>
<evidence type="ECO:0000313" key="3">
    <source>
        <dbReference type="Proteomes" id="UP000825935"/>
    </source>
</evidence>
<dbReference type="PANTHER" id="PTHR48173:SF2">
    <property type="entry name" value="VACUOLAR PROTEIN SORTING-ASSOCIATED PROTEIN 62"/>
    <property type="match status" value="1"/>
</dbReference>
<dbReference type="OrthoDB" id="188042at2759"/>
<dbReference type="PANTHER" id="PTHR48173">
    <property type="entry name" value="GNK2-HOMOLOGOUS DOMAIN-CONTAINING PROTEIN"/>
    <property type="match status" value="1"/>
</dbReference>
<evidence type="ECO:0000256" key="1">
    <source>
        <dbReference type="SAM" id="MobiDB-lite"/>
    </source>
</evidence>
<comment type="caution">
    <text evidence="2">The sequence shown here is derived from an EMBL/GenBank/DDBJ whole genome shotgun (WGS) entry which is preliminary data.</text>
</comment>
<reference evidence="2" key="1">
    <citation type="submission" date="2021-08" db="EMBL/GenBank/DDBJ databases">
        <title>WGS assembly of Ceratopteris richardii.</title>
        <authorList>
            <person name="Marchant D.B."/>
            <person name="Chen G."/>
            <person name="Jenkins J."/>
            <person name="Shu S."/>
            <person name="Leebens-Mack J."/>
            <person name="Grimwood J."/>
            <person name="Schmutz J."/>
            <person name="Soltis P."/>
            <person name="Soltis D."/>
            <person name="Chen Z.-H."/>
        </authorList>
    </citation>
    <scope>NUCLEOTIDE SEQUENCE</scope>
    <source>
        <strain evidence="2">Whitten #5841</strain>
        <tissue evidence="2">Leaf</tissue>
    </source>
</reference>
<protein>
    <recommendedName>
        <fullName evidence="4">Vacuolar protein sorting-associated protein 62</fullName>
    </recommendedName>
</protein>
<accession>A0A8T2U7B3</accession>
<dbReference type="AlphaFoldDB" id="A0A8T2U7B3"/>
<sequence>MGCVSIDCLEWLSSLYNRCFKLLRCSFSKSSSPFNRRWRCRTKVAAQPFSVSSRNSFGYGQWLHGPGTEFASGSICFGDIFITQATEFQKVWSTSDGANNGGVAFYKPVNLPRGFQSLGYLSFQNDGSFEGLVLVAMNNGNSYIPALSSPKGFTLVWSYIEGGTFSGPVYFWQPIPPDGYASLGYVVTLTADAPSLGEIACVRVDLTDVCKLNAIAWETDTPSSFKVWNLIPTEIGADSLGVPVGAFGCGTDSSSNGICVGCLKNTSFMLSGMPSREQLTSLINEYGPTIYFHPDEKYFPCSVSWFFGKSILLFSRCQNIPITVSADGSNLPQGGSDDDEYWLDLPNDGTAHEVKRGSLANATVYVHAKPMFGAAFTDIAFWLFYAFNGSATAKLEVVNLSLGKIGEHVSDWEHVTLRINNLTGKLSKVFFSQHSGGVWVNPADLEYAEGSRFVVYSSKSGHASYPKPGLVLQGDHGIGIRNDTAKSQYVLDSSQKFEFISADYLGSENAPGEPVWLQYMRKWGPKIEYDLKQEIEKAIHKAPSVLRSKLRSLIKKLPDEVFGEEGPTGPKQKSSWMGDEKV</sequence>
<organism evidence="2 3">
    <name type="scientific">Ceratopteris richardii</name>
    <name type="common">Triangle waterfern</name>
    <dbReference type="NCBI Taxonomy" id="49495"/>
    <lineage>
        <taxon>Eukaryota</taxon>
        <taxon>Viridiplantae</taxon>
        <taxon>Streptophyta</taxon>
        <taxon>Embryophyta</taxon>
        <taxon>Tracheophyta</taxon>
        <taxon>Polypodiopsida</taxon>
        <taxon>Polypodiidae</taxon>
        <taxon>Polypodiales</taxon>
        <taxon>Pteridineae</taxon>
        <taxon>Pteridaceae</taxon>
        <taxon>Parkerioideae</taxon>
        <taxon>Ceratopteris</taxon>
    </lineage>
</organism>
<dbReference type="EMBL" id="CM035413">
    <property type="protein sequence ID" value="KAH7430568.1"/>
    <property type="molecule type" value="Genomic_DNA"/>
</dbReference>
<proteinExistence type="predicted"/>
<dbReference type="InterPro" id="IPR009291">
    <property type="entry name" value="Vps62"/>
</dbReference>